<dbReference type="Pfam" id="PF00892">
    <property type="entry name" value="EamA"/>
    <property type="match status" value="2"/>
</dbReference>
<proteinExistence type="predicted"/>
<feature type="transmembrane region" description="Helical" evidence="1">
    <location>
        <begin position="227"/>
        <end position="247"/>
    </location>
</feature>
<evidence type="ECO:0000259" key="2">
    <source>
        <dbReference type="Pfam" id="PF00892"/>
    </source>
</evidence>
<dbReference type="SUPFAM" id="SSF103481">
    <property type="entry name" value="Multidrug resistance efflux transporter EmrE"/>
    <property type="match status" value="2"/>
</dbReference>
<organism evidence="3 4">
    <name type="scientific">Halorarum halophilum</name>
    <dbReference type="NCBI Taxonomy" id="2743090"/>
    <lineage>
        <taxon>Archaea</taxon>
        <taxon>Methanobacteriati</taxon>
        <taxon>Methanobacteriota</taxon>
        <taxon>Stenosarchaea group</taxon>
        <taxon>Halobacteria</taxon>
        <taxon>Halobacteriales</taxon>
        <taxon>Haloferacaceae</taxon>
        <taxon>Halorarum</taxon>
    </lineage>
</organism>
<feature type="domain" description="EamA" evidence="2">
    <location>
        <begin position="12"/>
        <end position="146"/>
    </location>
</feature>
<feature type="transmembrane region" description="Helical" evidence="1">
    <location>
        <begin position="44"/>
        <end position="62"/>
    </location>
</feature>
<keyword evidence="1" id="KW-0812">Transmembrane</keyword>
<dbReference type="InterPro" id="IPR000620">
    <property type="entry name" value="EamA_dom"/>
</dbReference>
<feature type="transmembrane region" description="Helical" evidence="1">
    <location>
        <begin position="253"/>
        <end position="275"/>
    </location>
</feature>
<feature type="transmembrane region" description="Helical" evidence="1">
    <location>
        <begin position="282"/>
        <end position="303"/>
    </location>
</feature>
<dbReference type="RefSeq" id="WP_179170705.1">
    <property type="nucleotide sequence ID" value="NZ_CP058529.1"/>
</dbReference>
<dbReference type="GO" id="GO:0016020">
    <property type="term" value="C:membrane"/>
    <property type="evidence" value="ECO:0007669"/>
    <property type="project" value="InterPro"/>
</dbReference>
<dbReference type="KEGG" id="halg:HUG10_17040"/>
<dbReference type="OrthoDB" id="330924at2157"/>
<keyword evidence="1" id="KW-0472">Membrane</keyword>
<dbReference type="PANTHER" id="PTHR22911">
    <property type="entry name" value="ACYL-MALONYL CONDENSING ENZYME-RELATED"/>
    <property type="match status" value="1"/>
</dbReference>
<keyword evidence="1" id="KW-1133">Transmembrane helix</keyword>
<keyword evidence="4" id="KW-1185">Reference proteome</keyword>
<feature type="transmembrane region" description="Helical" evidence="1">
    <location>
        <begin position="191"/>
        <end position="212"/>
    </location>
</feature>
<dbReference type="Gene3D" id="1.10.3730.20">
    <property type="match status" value="2"/>
</dbReference>
<feature type="transmembrane region" description="Helical" evidence="1">
    <location>
        <begin position="74"/>
        <end position="92"/>
    </location>
</feature>
<reference evidence="3 4" key="1">
    <citation type="submission" date="2020-07" db="EMBL/GenBank/DDBJ databases">
        <title>Gai3-2, isolated from salt lake.</title>
        <authorList>
            <person name="Cui H."/>
            <person name="Shi X."/>
        </authorList>
    </citation>
    <scope>NUCLEOTIDE SEQUENCE [LARGE SCALE GENOMIC DNA]</scope>
    <source>
        <strain evidence="3 4">Gai3-2</strain>
    </source>
</reference>
<name>A0A7D5GJS6_9EURY</name>
<protein>
    <submittedName>
        <fullName evidence="3">DMT family transporter</fullName>
    </submittedName>
</protein>
<dbReference type="Proteomes" id="UP000509750">
    <property type="component" value="Chromosome"/>
</dbReference>
<feature type="transmembrane region" description="Helical" evidence="1">
    <location>
        <begin position="159"/>
        <end position="176"/>
    </location>
</feature>
<evidence type="ECO:0000313" key="4">
    <source>
        <dbReference type="Proteomes" id="UP000509750"/>
    </source>
</evidence>
<dbReference type="AlphaFoldDB" id="A0A7D5GJS6"/>
<evidence type="ECO:0000256" key="1">
    <source>
        <dbReference type="SAM" id="Phobius"/>
    </source>
</evidence>
<feature type="domain" description="EamA" evidence="2">
    <location>
        <begin position="166"/>
        <end position="301"/>
    </location>
</feature>
<evidence type="ECO:0000313" key="3">
    <source>
        <dbReference type="EMBL" id="QLG29131.1"/>
    </source>
</evidence>
<sequence length="304" mass="31775">MIPIQVGEVLSPGVLLAVLGAALLAVQSLTVRYGTVTSRSADALLVVLAVNVVVLVPLTLVLERPLRTLTLRSFAAFAAAGLVGTMAARAFYYESIKRIGSSRAEPIKASQPLHATLVAVLVIGETVGPRHLLAMVCIVVGVALISYEHGRSNDGESEGGYAALALPLAAAFLFGIEPTFAKLGFAEGTSILSGLLVKTVSAALAFALYLAWKRGLPRPSDFRRTELPWMVGAGLANTSFLLVYYGALTLEPVSVVVPLVQASPLLVILLSMLFVSDDLERVTWRLAAGASVVVVGAIGVTLAS</sequence>
<dbReference type="EMBL" id="CP058529">
    <property type="protein sequence ID" value="QLG29131.1"/>
    <property type="molecule type" value="Genomic_DNA"/>
</dbReference>
<feature type="transmembrane region" description="Helical" evidence="1">
    <location>
        <begin position="131"/>
        <end position="147"/>
    </location>
</feature>
<dbReference type="InterPro" id="IPR037185">
    <property type="entry name" value="EmrE-like"/>
</dbReference>
<gene>
    <name evidence="3" type="ORF">HUG10_17040</name>
</gene>
<accession>A0A7D5GJS6</accession>
<dbReference type="GeneID" id="56030575"/>